<dbReference type="PANTHER" id="PTHR30151">
    <property type="entry name" value="ALKANE SULFONATE ABC TRANSPORTER-RELATED, MEMBRANE SUBUNIT"/>
    <property type="match status" value="1"/>
</dbReference>
<dbReference type="STRING" id="576117.SAMN04488138_11014"/>
<feature type="transmembrane region" description="Helical" evidence="7">
    <location>
        <begin position="96"/>
        <end position="117"/>
    </location>
</feature>
<feature type="domain" description="ABC transmembrane type-1" evidence="9">
    <location>
        <begin position="85"/>
        <end position="270"/>
    </location>
</feature>
<dbReference type="AlphaFoldDB" id="A0A1I3U2X2"/>
<evidence type="ECO:0000256" key="3">
    <source>
        <dbReference type="ARBA" id="ARBA00022475"/>
    </source>
</evidence>
<keyword evidence="2 7" id="KW-0813">Transport</keyword>
<dbReference type="PROSITE" id="PS50928">
    <property type="entry name" value="ABC_TM1"/>
    <property type="match status" value="1"/>
</dbReference>
<protein>
    <submittedName>
        <fullName evidence="10">NitT/TauT family transport system permease protein</fullName>
    </submittedName>
</protein>
<dbReference type="CDD" id="cd06261">
    <property type="entry name" value="TM_PBP2"/>
    <property type="match status" value="1"/>
</dbReference>
<accession>A0A1I3U2X2</accession>
<keyword evidence="4 7" id="KW-0812">Transmembrane</keyword>
<feature type="transmembrane region" description="Helical" evidence="7">
    <location>
        <begin position="250"/>
        <end position="269"/>
    </location>
</feature>
<dbReference type="InterPro" id="IPR000515">
    <property type="entry name" value="MetI-like"/>
</dbReference>
<dbReference type="InterPro" id="IPR035906">
    <property type="entry name" value="MetI-like_sf"/>
</dbReference>
<dbReference type="Proteomes" id="UP000183299">
    <property type="component" value="Unassembled WGS sequence"/>
</dbReference>
<keyword evidence="11" id="KW-1185">Reference proteome</keyword>
<evidence type="ECO:0000259" key="9">
    <source>
        <dbReference type="PROSITE" id="PS50928"/>
    </source>
</evidence>
<evidence type="ECO:0000313" key="10">
    <source>
        <dbReference type="EMBL" id="SFJ77083.1"/>
    </source>
</evidence>
<evidence type="ECO:0000256" key="7">
    <source>
        <dbReference type="RuleBase" id="RU363032"/>
    </source>
</evidence>
<organism evidence="10 11">
    <name type="scientific">Celeribacter halophilus</name>
    <dbReference type="NCBI Taxonomy" id="576117"/>
    <lineage>
        <taxon>Bacteria</taxon>
        <taxon>Pseudomonadati</taxon>
        <taxon>Pseudomonadota</taxon>
        <taxon>Alphaproteobacteria</taxon>
        <taxon>Rhodobacterales</taxon>
        <taxon>Roseobacteraceae</taxon>
        <taxon>Celeribacter</taxon>
    </lineage>
</organism>
<keyword evidence="3" id="KW-1003">Cell membrane</keyword>
<name>A0A1I3U2X2_9RHOB</name>
<keyword evidence="5 7" id="KW-1133">Transmembrane helix</keyword>
<evidence type="ECO:0000256" key="1">
    <source>
        <dbReference type="ARBA" id="ARBA00004651"/>
    </source>
</evidence>
<keyword evidence="6 7" id="KW-0472">Membrane</keyword>
<dbReference type="GO" id="GO:0055085">
    <property type="term" value="P:transmembrane transport"/>
    <property type="evidence" value="ECO:0007669"/>
    <property type="project" value="InterPro"/>
</dbReference>
<sequence>MSVTDTVSSAQVGQASSRGQTAAGSKWKDVTPSTMQILTWQIGLLLGLLALWELAVSLGWIEVYIYGRPSGIFAKAVELIGSGALLRDSALTAFEAISGFIIGTMTGSVLGLALWLSPMGAAVLRPYMIALNGLPKIALAPLVIIWFGIGLGSKIALATLITFIVAMIAAQQGAREVDSDWVKLMRSLGASRFKTWRTVIVPGAMPWIVSAFRLNVGFALIGAVVGEYIASNNGLGYMISYAGTLYDLNTVWLGIAALMVVALLMYAAIDWCEARFMKR</sequence>
<dbReference type="Gene3D" id="1.10.3720.10">
    <property type="entry name" value="MetI-like"/>
    <property type="match status" value="1"/>
</dbReference>
<dbReference type="RefSeq" id="WP_082715251.1">
    <property type="nucleotide sequence ID" value="NZ_FORY01000010.1"/>
</dbReference>
<evidence type="ECO:0000313" key="11">
    <source>
        <dbReference type="Proteomes" id="UP000183299"/>
    </source>
</evidence>
<dbReference type="GeneID" id="98666979"/>
<proteinExistence type="inferred from homology"/>
<dbReference type="EMBL" id="FORY01000010">
    <property type="protein sequence ID" value="SFJ77083.1"/>
    <property type="molecule type" value="Genomic_DNA"/>
</dbReference>
<feature type="region of interest" description="Disordered" evidence="8">
    <location>
        <begin position="1"/>
        <end position="25"/>
    </location>
</feature>
<evidence type="ECO:0000256" key="8">
    <source>
        <dbReference type="SAM" id="MobiDB-lite"/>
    </source>
</evidence>
<feature type="transmembrane region" description="Helical" evidence="7">
    <location>
        <begin position="207"/>
        <end position="230"/>
    </location>
</feature>
<feature type="compositionally biased region" description="Polar residues" evidence="8">
    <location>
        <begin position="1"/>
        <end position="23"/>
    </location>
</feature>
<evidence type="ECO:0000256" key="4">
    <source>
        <dbReference type="ARBA" id="ARBA00022692"/>
    </source>
</evidence>
<comment type="subcellular location">
    <subcellularLocation>
        <location evidence="1 7">Cell membrane</location>
        <topology evidence="1 7">Multi-pass membrane protein</topology>
    </subcellularLocation>
</comment>
<dbReference type="SUPFAM" id="SSF161098">
    <property type="entry name" value="MetI-like"/>
    <property type="match status" value="1"/>
</dbReference>
<dbReference type="GO" id="GO:0005886">
    <property type="term" value="C:plasma membrane"/>
    <property type="evidence" value="ECO:0007669"/>
    <property type="project" value="UniProtKB-SubCell"/>
</dbReference>
<dbReference type="Pfam" id="PF00528">
    <property type="entry name" value="BPD_transp_1"/>
    <property type="match status" value="1"/>
</dbReference>
<evidence type="ECO:0000256" key="5">
    <source>
        <dbReference type="ARBA" id="ARBA00022989"/>
    </source>
</evidence>
<dbReference type="PANTHER" id="PTHR30151:SF19">
    <property type="entry name" value="ABC TRANSPORTER PERMEASE"/>
    <property type="match status" value="1"/>
</dbReference>
<evidence type="ECO:0000256" key="6">
    <source>
        <dbReference type="ARBA" id="ARBA00023136"/>
    </source>
</evidence>
<gene>
    <name evidence="10" type="ORF">SAMN04488138_11014</name>
</gene>
<feature type="transmembrane region" description="Helical" evidence="7">
    <location>
        <begin position="37"/>
        <end position="61"/>
    </location>
</feature>
<comment type="similarity">
    <text evidence="7">Belongs to the binding-protein-dependent transport system permease family.</text>
</comment>
<dbReference type="OrthoDB" id="9799271at2"/>
<evidence type="ECO:0000256" key="2">
    <source>
        <dbReference type="ARBA" id="ARBA00022448"/>
    </source>
</evidence>
<reference evidence="10 11" key="1">
    <citation type="submission" date="2016-10" db="EMBL/GenBank/DDBJ databases">
        <authorList>
            <person name="de Groot N.N."/>
        </authorList>
    </citation>
    <scope>NUCLEOTIDE SEQUENCE [LARGE SCALE GENOMIC DNA]</scope>
    <source>
        <strain evidence="10 11">CGMCC 1.8891</strain>
    </source>
</reference>